<dbReference type="SUPFAM" id="SSF51905">
    <property type="entry name" value="FAD/NAD(P)-binding domain"/>
    <property type="match status" value="1"/>
</dbReference>
<evidence type="ECO:0000256" key="2">
    <source>
        <dbReference type="ARBA" id="ARBA00022723"/>
    </source>
</evidence>
<dbReference type="PANTHER" id="PTHR43498">
    <property type="entry name" value="FERREDOXIN:COB-COM HETERODISULFIDE REDUCTASE SUBUNIT A"/>
    <property type="match status" value="1"/>
</dbReference>
<comment type="caution">
    <text evidence="7">The sequence shown here is derived from an EMBL/GenBank/DDBJ whole genome shotgun (WGS) entry which is preliminary data.</text>
</comment>
<evidence type="ECO:0000313" key="8">
    <source>
        <dbReference type="Proteomes" id="UP001242480"/>
    </source>
</evidence>
<keyword evidence="3" id="KW-0560">Oxidoreductase</keyword>
<evidence type="ECO:0008006" key="9">
    <source>
        <dbReference type="Google" id="ProtNLM"/>
    </source>
</evidence>
<name>A0ABU0JHV8_9HYPH</name>
<feature type="region of interest" description="Disordered" evidence="6">
    <location>
        <begin position="604"/>
        <end position="626"/>
    </location>
</feature>
<accession>A0ABU0JHV8</accession>
<dbReference type="EMBL" id="JAUSVX010000013">
    <property type="protein sequence ID" value="MDQ0472829.1"/>
    <property type="molecule type" value="Genomic_DNA"/>
</dbReference>
<evidence type="ECO:0000256" key="1">
    <source>
        <dbReference type="ARBA" id="ARBA00022485"/>
    </source>
</evidence>
<keyword evidence="1" id="KW-0004">4Fe-4S</keyword>
<protein>
    <recommendedName>
        <fullName evidence="9">FAD-dependent oxidoreductase</fullName>
    </recommendedName>
</protein>
<dbReference type="InterPro" id="IPR036188">
    <property type="entry name" value="FAD/NAD-bd_sf"/>
</dbReference>
<evidence type="ECO:0000256" key="4">
    <source>
        <dbReference type="ARBA" id="ARBA00023004"/>
    </source>
</evidence>
<dbReference type="Pfam" id="PF12831">
    <property type="entry name" value="FAD_oxidored"/>
    <property type="match status" value="1"/>
</dbReference>
<dbReference type="RefSeq" id="WP_307280215.1">
    <property type="nucleotide sequence ID" value="NZ_JAUSVX010000013.1"/>
</dbReference>
<dbReference type="Gene3D" id="3.50.50.60">
    <property type="entry name" value="FAD/NAD(P)-binding domain"/>
    <property type="match status" value="1"/>
</dbReference>
<keyword evidence="5" id="KW-0411">Iron-sulfur</keyword>
<keyword evidence="8" id="KW-1185">Reference proteome</keyword>
<sequence length="626" mass="66192">MADNSYDLVVVGGDPSGCEAAYTARRKGLSVAQILQTQHIGGMQGGSLGATDVAGPSSVGGNVLEFYQRIGEWYGTTRYFHFGPNVAELIYVRMANEAGVVIYRGLQVVKVVATPDQLQKIVCYPIIKGVVDLRSPTVFTAKAFICASYQMWLGKAAGLPYRVGREAASAAEPQAGFAPNPIVTSVPARLSNGQLRADVMANPGLSPGVANPYVQCGAFRLMASDHPDNMRSWASVDKLLDPTLPWGVYDPEAYKPLAQTIGRGRRNYGGVEAGKGSLNDDSFVLDADGVPLHCKLPTASPAEEYRIIQTIKNYQIGRYKFDATDPSMAGTAVQDSLTGIGLPKDEFIGEFGWSWQFYMREGPRLEARYMMTMADVSGLASNPPGNLRKAKAAWWGRYPMDKHFATQYEGSTGMVVREGGLGTPYNKTAPYQADIRIFQPKTGPKNILVAGAPGWTSNAWGAGRTEPELQKGGVVCGMWAALMVLMGLTDLDAVPYETLRAELLAIGHRIDPDASIVNIKTDYPAIVAAGAGYLVGDVVNGIGGAATRPFALTVTEVDDVGGITGIEVTDTGVYTNVPANPIALTGGTGGGASVKASWVTAIDDETLPGDGGDDGSGAGGEDLLAA</sequence>
<feature type="compositionally biased region" description="Acidic residues" evidence="6">
    <location>
        <begin position="604"/>
        <end position="613"/>
    </location>
</feature>
<evidence type="ECO:0000256" key="5">
    <source>
        <dbReference type="ARBA" id="ARBA00023014"/>
    </source>
</evidence>
<dbReference type="InterPro" id="IPR039650">
    <property type="entry name" value="HdrA-like"/>
</dbReference>
<evidence type="ECO:0000256" key="3">
    <source>
        <dbReference type="ARBA" id="ARBA00023002"/>
    </source>
</evidence>
<evidence type="ECO:0000256" key="6">
    <source>
        <dbReference type="SAM" id="MobiDB-lite"/>
    </source>
</evidence>
<dbReference type="Proteomes" id="UP001242480">
    <property type="component" value="Unassembled WGS sequence"/>
</dbReference>
<reference evidence="7 8" key="1">
    <citation type="submission" date="2023-07" db="EMBL/GenBank/DDBJ databases">
        <title>Genomic Encyclopedia of Type Strains, Phase IV (KMG-IV): sequencing the most valuable type-strain genomes for metagenomic binning, comparative biology and taxonomic classification.</title>
        <authorList>
            <person name="Goeker M."/>
        </authorList>
    </citation>
    <scope>NUCLEOTIDE SEQUENCE [LARGE SCALE GENOMIC DNA]</scope>
    <source>
        <strain evidence="7 8">DSM 19619</strain>
    </source>
</reference>
<organism evidence="7 8">
    <name type="scientific">Labrys wisconsinensis</name>
    <dbReference type="NCBI Taxonomy" id="425677"/>
    <lineage>
        <taxon>Bacteria</taxon>
        <taxon>Pseudomonadati</taxon>
        <taxon>Pseudomonadota</taxon>
        <taxon>Alphaproteobacteria</taxon>
        <taxon>Hyphomicrobiales</taxon>
        <taxon>Xanthobacteraceae</taxon>
        <taxon>Labrys</taxon>
    </lineage>
</organism>
<keyword evidence="4" id="KW-0408">Iron</keyword>
<keyword evidence="2" id="KW-0479">Metal-binding</keyword>
<proteinExistence type="predicted"/>
<gene>
    <name evidence="7" type="ORF">QO011_005859</name>
</gene>
<evidence type="ECO:0000313" key="7">
    <source>
        <dbReference type="EMBL" id="MDQ0472829.1"/>
    </source>
</evidence>
<dbReference type="PANTHER" id="PTHR43498:SF1">
    <property type="entry name" value="COB--COM HETERODISULFIDE REDUCTASE IRON-SULFUR SUBUNIT A"/>
    <property type="match status" value="1"/>
</dbReference>